<accession>A0AAD3UK32</accession>
<evidence type="ECO:0000313" key="5">
    <source>
        <dbReference type="Proteomes" id="UP000868497"/>
    </source>
</evidence>
<reference evidence="3 4" key="3">
    <citation type="submission" date="2021-03" db="EMBL/GenBank/DDBJ databases">
        <authorList>
            <person name="Stanton E."/>
        </authorList>
    </citation>
    <scope>NUCLEOTIDE SEQUENCE [LARGE SCALE GENOMIC DNA]</scope>
    <source>
        <strain evidence="3 4">2020EL-00037</strain>
    </source>
</reference>
<keyword evidence="1" id="KW-1133">Transmembrane helix</keyword>
<dbReference type="Proteomes" id="UP000673434">
    <property type="component" value="Unassembled WGS sequence"/>
</dbReference>
<name>A0AAD3UK32_KLEOX</name>
<evidence type="ECO:0000313" key="4">
    <source>
        <dbReference type="Proteomes" id="UP000673434"/>
    </source>
</evidence>
<dbReference type="EMBL" id="DACXIC010000013">
    <property type="protein sequence ID" value="HAU4357192.1"/>
    <property type="molecule type" value="Genomic_DNA"/>
</dbReference>
<dbReference type="Proteomes" id="UP000868497">
    <property type="component" value="Unassembled WGS sequence"/>
</dbReference>
<dbReference type="EMBL" id="JAGKON010000007">
    <property type="protein sequence ID" value="MBQ0599814.1"/>
    <property type="molecule type" value="Genomic_DNA"/>
</dbReference>
<reference evidence="2" key="1">
    <citation type="journal article" date="2018" name="Genome Biol.">
        <title>SKESA: strategic k-mer extension for scrupulous assemblies.</title>
        <authorList>
            <person name="Souvorov A."/>
            <person name="Agarwala R."/>
            <person name="Lipman D.J."/>
        </authorList>
    </citation>
    <scope>NUCLEOTIDE SEQUENCE</scope>
    <source>
        <strain evidence="2">AUSMDU00005748</strain>
    </source>
</reference>
<dbReference type="AlphaFoldDB" id="A0AAD3UK32"/>
<reference evidence="2" key="2">
    <citation type="submission" date="2019-09" db="EMBL/GenBank/DDBJ databases">
        <authorList>
            <consortium name="NCBI Pathogen Detection Project"/>
        </authorList>
    </citation>
    <scope>NUCLEOTIDE SEQUENCE</scope>
    <source>
        <strain evidence="2">AUSMDU00005748</strain>
    </source>
</reference>
<gene>
    <name evidence="2" type="ORF">F6W21_12725</name>
    <name evidence="3" type="ORF">J7S78_08395</name>
</gene>
<proteinExistence type="predicted"/>
<organism evidence="2 5">
    <name type="scientific">Klebsiella oxytoca</name>
    <dbReference type="NCBI Taxonomy" id="571"/>
    <lineage>
        <taxon>Bacteria</taxon>
        <taxon>Pseudomonadati</taxon>
        <taxon>Pseudomonadota</taxon>
        <taxon>Gammaproteobacteria</taxon>
        <taxon>Enterobacterales</taxon>
        <taxon>Enterobacteriaceae</taxon>
        <taxon>Klebsiella/Raoultella group</taxon>
        <taxon>Klebsiella</taxon>
    </lineage>
</organism>
<evidence type="ECO:0000313" key="2">
    <source>
        <dbReference type="EMBL" id="HAU4357192.1"/>
    </source>
</evidence>
<sequence length="283" mass="32658">MGKIYKTELISHNTDTSYILKEAQAFDIILFNNKTWSLKTLFVKIGSNSGWNHAALVMDEPPFGSNNEKCKYLYEYAASGQPITFQKLDVKLNSERFNRIALIRFKNNPANFSSAERTEAKKIVINDFFNREGRDASDLSHGSDSISKKFQYNATNIMHRGVLSIALTLAIAIYFLSILSFLNNWFRDALLICLIATPLIIIMKYFFEWLYRKTNNETIKTQAICSSYPPMILKSIIYNSNTQKCEIEKFEDKWINGTPPSPKNLYFLAKSSEECIIYNYMKN</sequence>
<dbReference type="RefSeq" id="WP_016807887.1">
    <property type="nucleotide sequence ID" value="NZ_CABGTQ010000002.1"/>
</dbReference>
<evidence type="ECO:0000256" key="1">
    <source>
        <dbReference type="SAM" id="Phobius"/>
    </source>
</evidence>
<feature type="transmembrane region" description="Helical" evidence="1">
    <location>
        <begin position="162"/>
        <end position="183"/>
    </location>
</feature>
<evidence type="ECO:0000313" key="3">
    <source>
        <dbReference type="EMBL" id="MBQ0599814.1"/>
    </source>
</evidence>
<keyword evidence="4" id="KW-1185">Reference proteome</keyword>
<comment type="caution">
    <text evidence="2">The sequence shown here is derived from an EMBL/GenBank/DDBJ whole genome shotgun (WGS) entry which is preliminary data.</text>
</comment>
<keyword evidence="1" id="KW-0472">Membrane</keyword>
<keyword evidence="1" id="KW-0812">Transmembrane</keyword>
<protein>
    <submittedName>
        <fullName evidence="2">Uncharacterized protein</fullName>
    </submittedName>
</protein>
<feature type="transmembrane region" description="Helical" evidence="1">
    <location>
        <begin position="189"/>
        <end position="207"/>
    </location>
</feature>